<accession>A0A8H3L008</accession>
<organism evidence="1 2">
    <name type="scientific">Rhizophagus clarus</name>
    <dbReference type="NCBI Taxonomy" id="94130"/>
    <lineage>
        <taxon>Eukaryota</taxon>
        <taxon>Fungi</taxon>
        <taxon>Fungi incertae sedis</taxon>
        <taxon>Mucoromycota</taxon>
        <taxon>Glomeromycotina</taxon>
        <taxon>Glomeromycetes</taxon>
        <taxon>Glomerales</taxon>
        <taxon>Glomeraceae</taxon>
        <taxon>Rhizophagus</taxon>
    </lineage>
</organism>
<comment type="caution">
    <text evidence="1">The sequence shown here is derived from an EMBL/GenBank/DDBJ whole genome shotgun (WGS) entry which is preliminary data.</text>
</comment>
<evidence type="ECO:0000313" key="2">
    <source>
        <dbReference type="Proteomes" id="UP000615446"/>
    </source>
</evidence>
<evidence type="ECO:0000313" key="1">
    <source>
        <dbReference type="EMBL" id="GES76457.1"/>
    </source>
</evidence>
<dbReference type="AlphaFoldDB" id="A0A8H3L008"/>
<name>A0A8H3L008_9GLOM</name>
<sequence length="95" mass="11149">MSLTWGLDYAPDKTKTLCKTKFPHIKATKIQLAIKKARIEYILSTVETIGSSAEKKYRQITVVEVYTMIRSNFSWFQKFNQTCKRRQSLNQLLDQ</sequence>
<reference evidence="1" key="1">
    <citation type="submission" date="2019-10" db="EMBL/GenBank/DDBJ databases">
        <title>Conservation and host-specific expression of non-tandemly repeated heterogenous ribosome RNA gene in arbuscular mycorrhizal fungi.</title>
        <authorList>
            <person name="Maeda T."/>
            <person name="Kobayashi Y."/>
            <person name="Nakagawa T."/>
            <person name="Ezawa T."/>
            <person name="Yamaguchi K."/>
            <person name="Bino T."/>
            <person name="Nishimoto Y."/>
            <person name="Shigenobu S."/>
            <person name="Kawaguchi M."/>
        </authorList>
    </citation>
    <scope>NUCLEOTIDE SEQUENCE</scope>
    <source>
        <strain evidence="1">HR1</strain>
    </source>
</reference>
<dbReference type="EMBL" id="BLAL01000020">
    <property type="protein sequence ID" value="GES76457.1"/>
    <property type="molecule type" value="Genomic_DNA"/>
</dbReference>
<gene>
    <name evidence="1" type="ORF">RCL2_000386300</name>
</gene>
<dbReference type="Proteomes" id="UP000615446">
    <property type="component" value="Unassembled WGS sequence"/>
</dbReference>
<protein>
    <submittedName>
        <fullName evidence="1">Uncharacterized protein</fullName>
    </submittedName>
</protein>
<proteinExistence type="predicted"/>